<dbReference type="Gene3D" id="2.60.40.3440">
    <property type="match status" value="1"/>
</dbReference>
<accession>A0A2S6NMD6</accession>
<proteinExistence type="predicted"/>
<protein>
    <recommendedName>
        <fullName evidence="4">Secreted protein</fullName>
    </recommendedName>
</protein>
<reference evidence="2 3" key="1">
    <citation type="journal article" date="2018" name="Arch. Microbiol.">
        <title>New insights into the metabolic potential of the phototrophic purple bacterium Rhodopila globiformis DSM 161(T) from its draft genome sequence and evidence for a vanadium-dependent nitrogenase.</title>
        <authorList>
            <person name="Imhoff J.F."/>
            <person name="Rahn T."/>
            <person name="Kunzel S."/>
            <person name="Neulinger S.C."/>
        </authorList>
    </citation>
    <scope>NUCLEOTIDE SEQUENCE [LARGE SCALE GENOMIC DNA]</scope>
    <source>
        <strain evidence="2 3">DSM 161</strain>
    </source>
</reference>
<comment type="caution">
    <text evidence="2">The sequence shown here is derived from an EMBL/GenBank/DDBJ whole genome shotgun (WGS) entry which is preliminary data.</text>
</comment>
<keyword evidence="1" id="KW-0732">Signal</keyword>
<evidence type="ECO:0000256" key="1">
    <source>
        <dbReference type="SAM" id="SignalP"/>
    </source>
</evidence>
<evidence type="ECO:0008006" key="4">
    <source>
        <dbReference type="Google" id="ProtNLM"/>
    </source>
</evidence>
<sequence length="153" mass="16105">MTENRPASFRGRMPRLAWTALLLTAGLLQACSHPSGPAGPAVRIFAVDLAGAAKTCDAPRLSPTSGQKTAVAMKVGNDGGWCGIRVYQDGPRPFEAGLLETRPSHGSILIHEVGDDTRIDYTPDRHFAGNDAFAVKLIPGDATLNVTVTVTAP</sequence>
<feature type="chain" id="PRO_5015399270" description="Secreted protein" evidence="1">
    <location>
        <begin position="31"/>
        <end position="153"/>
    </location>
</feature>
<name>A0A2S6NMD6_RHOGL</name>
<dbReference type="PROSITE" id="PS51257">
    <property type="entry name" value="PROKAR_LIPOPROTEIN"/>
    <property type="match status" value="1"/>
</dbReference>
<dbReference type="Proteomes" id="UP000239724">
    <property type="component" value="Unassembled WGS sequence"/>
</dbReference>
<dbReference type="EMBL" id="NHRY01000052">
    <property type="protein sequence ID" value="PPQ36978.1"/>
    <property type="molecule type" value="Genomic_DNA"/>
</dbReference>
<organism evidence="2 3">
    <name type="scientific">Rhodopila globiformis</name>
    <name type="common">Rhodopseudomonas globiformis</name>
    <dbReference type="NCBI Taxonomy" id="1071"/>
    <lineage>
        <taxon>Bacteria</taxon>
        <taxon>Pseudomonadati</taxon>
        <taxon>Pseudomonadota</taxon>
        <taxon>Alphaproteobacteria</taxon>
        <taxon>Acetobacterales</taxon>
        <taxon>Acetobacteraceae</taxon>
        <taxon>Rhodopila</taxon>
    </lineage>
</organism>
<feature type="signal peptide" evidence="1">
    <location>
        <begin position="1"/>
        <end position="30"/>
    </location>
</feature>
<dbReference type="AlphaFoldDB" id="A0A2S6NMD6"/>
<evidence type="ECO:0000313" key="3">
    <source>
        <dbReference type="Proteomes" id="UP000239724"/>
    </source>
</evidence>
<dbReference type="OrthoDB" id="7275033at2"/>
<gene>
    <name evidence="2" type="ORF">CCS01_03960</name>
</gene>
<evidence type="ECO:0000313" key="2">
    <source>
        <dbReference type="EMBL" id="PPQ36978.1"/>
    </source>
</evidence>
<dbReference type="RefSeq" id="WP_104517544.1">
    <property type="nucleotide sequence ID" value="NZ_NHRY01000052.1"/>
</dbReference>
<keyword evidence="3" id="KW-1185">Reference proteome</keyword>